<dbReference type="PANTHER" id="PTHR11851">
    <property type="entry name" value="METALLOPROTEASE"/>
    <property type="match status" value="1"/>
</dbReference>
<keyword evidence="6" id="KW-1185">Reference proteome</keyword>
<dbReference type="RefSeq" id="WP_106740541.1">
    <property type="nucleotide sequence ID" value="NZ_PXYY01000010.1"/>
</dbReference>
<comment type="similarity">
    <text evidence="1">Belongs to the peptidase M16 family.</text>
</comment>
<sequence length="439" mass="48613">MLSKTVWLAMLAIAAPVWAKTLSQTLPNGLKVIVKEDKRAPVAVSQLWYKVGSVDEKPGKSGLSHALEHMMFKGTPSVPAGEFHQRVAALGGKHNAYTNRSETVYYENISAANLPEVLKLEADRMQNLNFSDKDFTNEMSVIREERRQRTEDTASGKMWEQVFLSSFTKPSMRASVIGYMDDLHTLKADDLRGWYRQFYAPNNATLVIVGDVDARQTIQTASKLFGSIPAKNLPQRNDLSEPAEREPVFAETTSAMTRQPLVALSYRVPALQTLNDNLPYALDVLSDILSGNSSSRLDKNLVRGKQTALSVGANYDILSREMPLFNIVAIPGSGVSEQDLLAAIRAEIQDIADNGVDKDELKRVKTRMAGSEIYARDSMTSQASLMGRLETRGFKYTDEAEIRRRLQKVTAADVQAAAKLLTDKRSSVVVVKPQAQSTK</sequence>
<dbReference type="InterPro" id="IPR011765">
    <property type="entry name" value="Pept_M16_N"/>
</dbReference>
<protein>
    <submittedName>
        <fullName evidence="5">Peptidase M16</fullName>
    </submittedName>
</protein>
<accession>A0A2P7U223</accession>
<name>A0A2P7U223_9NEIS</name>
<feature type="signal peptide" evidence="2">
    <location>
        <begin position="1"/>
        <end position="19"/>
    </location>
</feature>
<comment type="caution">
    <text evidence="5">The sequence shown here is derived from an EMBL/GenBank/DDBJ whole genome shotgun (WGS) entry which is preliminary data.</text>
</comment>
<feature type="chain" id="PRO_5015180046" evidence="2">
    <location>
        <begin position="20"/>
        <end position="439"/>
    </location>
</feature>
<evidence type="ECO:0000313" key="5">
    <source>
        <dbReference type="EMBL" id="PSJ81016.1"/>
    </source>
</evidence>
<evidence type="ECO:0000259" key="3">
    <source>
        <dbReference type="Pfam" id="PF00675"/>
    </source>
</evidence>
<dbReference type="Pfam" id="PF00675">
    <property type="entry name" value="Peptidase_M16"/>
    <property type="match status" value="1"/>
</dbReference>
<organism evidence="5 6">
    <name type="scientific">Neisseria iguanae</name>
    <dbReference type="NCBI Taxonomy" id="90242"/>
    <lineage>
        <taxon>Bacteria</taxon>
        <taxon>Pseudomonadati</taxon>
        <taxon>Pseudomonadota</taxon>
        <taxon>Betaproteobacteria</taxon>
        <taxon>Neisseriales</taxon>
        <taxon>Neisseriaceae</taxon>
        <taxon>Neisseria</taxon>
    </lineage>
</organism>
<feature type="domain" description="Peptidase M16 C-terminal" evidence="4">
    <location>
        <begin position="186"/>
        <end position="367"/>
    </location>
</feature>
<dbReference type="EMBL" id="PXYY01000010">
    <property type="protein sequence ID" value="PSJ81016.1"/>
    <property type="molecule type" value="Genomic_DNA"/>
</dbReference>
<dbReference type="GO" id="GO:0046872">
    <property type="term" value="F:metal ion binding"/>
    <property type="evidence" value="ECO:0007669"/>
    <property type="project" value="InterPro"/>
</dbReference>
<feature type="domain" description="Peptidase M16 N-terminal" evidence="3">
    <location>
        <begin position="32"/>
        <end position="148"/>
    </location>
</feature>
<dbReference type="InterPro" id="IPR050361">
    <property type="entry name" value="MPP/UQCRC_Complex"/>
</dbReference>
<dbReference type="PANTHER" id="PTHR11851:SF49">
    <property type="entry name" value="MITOCHONDRIAL-PROCESSING PEPTIDASE SUBUNIT ALPHA"/>
    <property type="match status" value="1"/>
</dbReference>
<dbReference type="Proteomes" id="UP000241868">
    <property type="component" value="Unassembled WGS sequence"/>
</dbReference>
<dbReference type="Gene3D" id="3.30.830.10">
    <property type="entry name" value="Metalloenzyme, LuxS/M16 peptidase-like"/>
    <property type="match status" value="2"/>
</dbReference>
<evidence type="ECO:0000256" key="2">
    <source>
        <dbReference type="SAM" id="SignalP"/>
    </source>
</evidence>
<dbReference type="Pfam" id="PF05193">
    <property type="entry name" value="Peptidase_M16_C"/>
    <property type="match status" value="1"/>
</dbReference>
<dbReference type="SUPFAM" id="SSF63411">
    <property type="entry name" value="LuxS/MPP-like metallohydrolase"/>
    <property type="match status" value="2"/>
</dbReference>
<evidence type="ECO:0000259" key="4">
    <source>
        <dbReference type="Pfam" id="PF05193"/>
    </source>
</evidence>
<evidence type="ECO:0000256" key="1">
    <source>
        <dbReference type="ARBA" id="ARBA00007261"/>
    </source>
</evidence>
<keyword evidence="2" id="KW-0732">Signal</keyword>
<proteinExistence type="inferred from homology"/>
<dbReference type="InterPro" id="IPR007863">
    <property type="entry name" value="Peptidase_M16_C"/>
</dbReference>
<dbReference type="OrthoDB" id="9811314at2"/>
<gene>
    <name evidence="5" type="ORF">C7N83_03020</name>
</gene>
<dbReference type="AlphaFoldDB" id="A0A2P7U223"/>
<evidence type="ECO:0000313" key="6">
    <source>
        <dbReference type="Proteomes" id="UP000241868"/>
    </source>
</evidence>
<reference evidence="5 6" key="1">
    <citation type="submission" date="2018-03" db="EMBL/GenBank/DDBJ databases">
        <title>Neisseria weixii sp. nov., isolated from the intestinal contents of Tibetan Plateau pika (Ochotona curzoniae) in Yushu, Qinghai Province, China.</title>
        <authorList>
            <person name="Gui Z."/>
        </authorList>
    </citation>
    <scope>NUCLEOTIDE SEQUENCE [LARGE SCALE GENOMIC DNA]</scope>
    <source>
        <strain evidence="5 6">ATCC 51483</strain>
    </source>
</reference>
<dbReference type="InterPro" id="IPR011249">
    <property type="entry name" value="Metalloenz_LuxS/M16"/>
</dbReference>